<dbReference type="Proteomes" id="UP001473302">
    <property type="component" value="Unassembled WGS sequence"/>
</dbReference>
<dbReference type="InterPro" id="IPR011993">
    <property type="entry name" value="PH-like_dom_sf"/>
</dbReference>
<accession>A0ABP9Z2K1</accession>
<evidence type="ECO:0000259" key="1">
    <source>
        <dbReference type="PROSITE" id="PS50010"/>
    </source>
</evidence>
<gene>
    <name evidence="2" type="ORF">MFLAVUS_006814</name>
</gene>
<dbReference type="InterPro" id="IPR055251">
    <property type="entry name" value="SOS1_NGEF_PH"/>
</dbReference>
<dbReference type="InterPro" id="IPR051092">
    <property type="entry name" value="FYVE_RhoGEF_PH"/>
</dbReference>
<dbReference type="SUPFAM" id="SSF50729">
    <property type="entry name" value="PH domain-like"/>
    <property type="match status" value="1"/>
</dbReference>
<dbReference type="InterPro" id="IPR035899">
    <property type="entry name" value="DBL_dom_sf"/>
</dbReference>
<dbReference type="SUPFAM" id="SSF48065">
    <property type="entry name" value="DBL homology domain (DH-domain)"/>
    <property type="match status" value="1"/>
</dbReference>
<protein>
    <recommendedName>
        <fullName evidence="1">DH domain-containing protein</fullName>
    </recommendedName>
</protein>
<dbReference type="PANTHER" id="PTHR12673:SF159">
    <property type="entry name" value="LD03170P"/>
    <property type="match status" value="1"/>
</dbReference>
<comment type="caution">
    <text evidence="2">The sequence shown here is derived from an EMBL/GenBank/DDBJ whole genome shotgun (WGS) entry which is preliminary data.</text>
</comment>
<dbReference type="EMBL" id="BAABUK010000016">
    <property type="protein sequence ID" value="GAA5813337.1"/>
    <property type="molecule type" value="Genomic_DNA"/>
</dbReference>
<dbReference type="Gene3D" id="2.30.29.30">
    <property type="entry name" value="Pleckstrin-homology domain (PH domain)/Phosphotyrosine-binding domain (PTB)"/>
    <property type="match status" value="1"/>
</dbReference>
<proteinExistence type="predicted"/>
<dbReference type="InterPro" id="IPR000219">
    <property type="entry name" value="DH_dom"/>
</dbReference>
<dbReference type="Pfam" id="PF22697">
    <property type="entry name" value="SOS1_NGEF_PH"/>
    <property type="match status" value="1"/>
</dbReference>
<name>A0ABP9Z2K1_9FUNG</name>
<evidence type="ECO:0000313" key="2">
    <source>
        <dbReference type="EMBL" id="GAA5813337.1"/>
    </source>
</evidence>
<dbReference type="SMART" id="SM00325">
    <property type="entry name" value="RhoGEF"/>
    <property type="match status" value="1"/>
</dbReference>
<dbReference type="Pfam" id="PF00621">
    <property type="entry name" value="RhoGEF"/>
    <property type="match status" value="1"/>
</dbReference>
<evidence type="ECO:0000313" key="3">
    <source>
        <dbReference type="Proteomes" id="UP001473302"/>
    </source>
</evidence>
<dbReference type="PANTHER" id="PTHR12673">
    <property type="entry name" value="FACIOGENITAL DYSPLASIA PROTEIN"/>
    <property type="match status" value="1"/>
</dbReference>
<organism evidence="2 3">
    <name type="scientific">Mucor flavus</name>
    <dbReference type="NCBI Taxonomy" id="439312"/>
    <lineage>
        <taxon>Eukaryota</taxon>
        <taxon>Fungi</taxon>
        <taxon>Fungi incertae sedis</taxon>
        <taxon>Mucoromycota</taxon>
        <taxon>Mucoromycotina</taxon>
        <taxon>Mucoromycetes</taxon>
        <taxon>Mucorales</taxon>
        <taxon>Mucorineae</taxon>
        <taxon>Mucoraceae</taxon>
        <taxon>Mucor</taxon>
    </lineage>
</organism>
<feature type="domain" description="DH" evidence="1">
    <location>
        <begin position="69"/>
        <end position="264"/>
    </location>
</feature>
<keyword evidence="3" id="KW-1185">Reference proteome</keyword>
<reference evidence="2 3" key="1">
    <citation type="submission" date="2024-04" db="EMBL/GenBank/DDBJ databases">
        <title>genome sequences of Mucor flavus KT1a and Helicostylum pulchrum KT1b strains isolated from the surface of a dry-aged beef.</title>
        <authorList>
            <person name="Toyotome T."/>
            <person name="Hosono M."/>
            <person name="Torimaru M."/>
            <person name="Fukuda K."/>
            <person name="Mikami N."/>
        </authorList>
    </citation>
    <scope>NUCLEOTIDE SEQUENCE [LARGE SCALE GENOMIC DNA]</scope>
    <source>
        <strain evidence="2 3">KT1a</strain>
    </source>
</reference>
<dbReference type="PROSITE" id="PS50010">
    <property type="entry name" value="DH_2"/>
    <property type="match status" value="1"/>
</dbReference>
<dbReference type="Gene3D" id="1.20.900.10">
    <property type="entry name" value="Dbl homology (DH) domain"/>
    <property type="match status" value="1"/>
</dbReference>
<sequence length="407" mass="46772">MHNKIEETYTSKFSMSDPSIVSSGSSNSQRYSDSPLGASDIGQFDIIDDLDYDDVDDGLIVDQELMYQYRQAIINQVYEGEKQYLETLATTIDTYLLPLRKSLKTTSFNFLGIKKAPCTEKEIGWLFNNIEEIYKLHLGNLSMFSERLNIWGPTQIISDIVQTRLTAQREVYNNYFNRYDIMVTTFERLSRYQPFKKYIESIDKNAKGTTVLLSLLQSPLKSIAQTRELFKSLSDNTSPMHPDYIGLMQCKNRIISIYSEFKPKLEDAQNVNKVYQIQVKLLGQPFGVKTSRRLILQDSFTKSNRLTNEDTVYFLFSDILVFAKQKSSSLQYKGHIILDRTKVRAAANNNDFSVEVMCPYQGVDSLNSTFMSSPSTHVIRTSSRADQLKWITTLEAVVSKLEQKQSR</sequence>